<evidence type="ECO:0000313" key="2">
    <source>
        <dbReference type="Proteomes" id="UP000476411"/>
    </source>
</evidence>
<dbReference type="PROSITE" id="PS51257">
    <property type="entry name" value="PROKAR_LIPOPROTEIN"/>
    <property type="match status" value="1"/>
</dbReference>
<organism evidence="1 2">
    <name type="scientific">Chitinophaga agri</name>
    <dbReference type="NCBI Taxonomy" id="2703787"/>
    <lineage>
        <taxon>Bacteria</taxon>
        <taxon>Pseudomonadati</taxon>
        <taxon>Bacteroidota</taxon>
        <taxon>Chitinophagia</taxon>
        <taxon>Chitinophagales</taxon>
        <taxon>Chitinophagaceae</taxon>
        <taxon>Chitinophaga</taxon>
    </lineage>
</organism>
<name>A0A6B9ZJJ3_9BACT</name>
<keyword evidence="2" id="KW-1185">Reference proteome</keyword>
<dbReference type="AlphaFoldDB" id="A0A6B9ZJJ3"/>
<dbReference type="Proteomes" id="UP000476411">
    <property type="component" value="Chromosome"/>
</dbReference>
<accession>A0A6B9ZJJ3</accession>
<proteinExistence type="predicted"/>
<sequence length="214" mass="23909">MPYKLLSLLGAVSLIAAYACRKEKSLETLEKTTPCSYSPYTVGSSFTYQYVSSVGDSSQYTLTVRADTAIEGRKYAILHDGYNDQFLRCDNGNYYLYERAMSLPDYELKAGDRLFLHDDYPAGATWNDTVYTTVSGLSQLNLLQYRVLERNVTRIVLGKTYRDVIVVKQDAAIIVGETTHPVGTIATYYYAPGVGYIETASATDGVKLVKYTIR</sequence>
<dbReference type="KEGG" id="chih:GWR21_19640"/>
<dbReference type="RefSeq" id="WP_162333396.1">
    <property type="nucleotide sequence ID" value="NZ_CP048113.1"/>
</dbReference>
<dbReference type="Gene3D" id="2.40.360.20">
    <property type="match status" value="1"/>
</dbReference>
<gene>
    <name evidence="1" type="ORF">GWR21_19640</name>
</gene>
<dbReference type="EMBL" id="CP048113">
    <property type="protein sequence ID" value="QHS61731.1"/>
    <property type="molecule type" value="Genomic_DNA"/>
</dbReference>
<evidence type="ECO:0000313" key="1">
    <source>
        <dbReference type="EMBL" id="QHS61731.1"/>
    </source>
</evidence>
<reference evidence="1 2" key="1">
    <citation type="submission" date="2020-01" db="EMBL/GenBank/DDBJ databases">
        <title>Complete genome sequence of Chitinophaga sp. H33E-04 isolated from quinoa roots.</title>
        <authorList>
            <person name="Weon H.-Y."/>
            <person name="Lee S.A."/>
        </authorList>
    </citation>
    <scope>NUCLEOTIDE SEQUENCE [LARGE SCALE GENOMIC DNA]</scope>
    <source>
        <strain evidence="1 2">H33E-04</strain>
    </source>
</reference>
<protein>
    <submittedName>
        <fullName evidence="1">Uncharacterized protein</fullName>
    </submittedName>
</protein>